<dbReference type="GO" id="GO:0030003">
    <property type="term" value="P:intracellular monoatomic cation homeostasis"/>
    <property type="evidence" value="ECO:0007669"/>
    <property type="project" value="TreeGrafter"/>
</dbReference>
<evidence type="ECO:0000256" key="5">
    <source>
        <dbReference type="SAM" id="Phobius"/>
    </source>
</evidence>
<dbReference type="EMBL" id="CP047423">
    <property type="protein sequence ID" value="QPD02384.1"/>
    <property type="molecule type" value="Genomic_DNA"/>
</dbReference>
<evidence type="ECO:0000256" key="2">
    <source>
        <dbReference type="ARBA" id="ARBA00022692"/>
    </source>
</evidence>
<dbReference type="GO" id="GO:0071578">
    <property type="term" value="P:zinc ion import across plasma membrane"/>
    <property type="evidence" value="ECO:0007669"/>
    <property type="project" value="TreeGrafter"/>
</dbReference>
<feature type="transmembrane region" description="Helical" evidence="5">
    <location>
        <begin position="180"/>
        <end position="200"/>
    </location>
</feature>
<feature type="transmembrane region" description="Helical" evidence="5">
    <location>
        <begin position="122"/>
        <end position="141"/>
    </location>
</feature>
<name>A0A7S8IXU0_9BACT</name>
<evidence type="ECO:0000256" key="3">
    <source>
        <dbReference type="ARBA" id="ARBA00022989"/>
    </source>
</evidence>
<dbReference type="Proteomes" id="UP000593737">
    <property type="component" value="Chromosome"/>
</dbReference>
<dbReference type="GO" id="GO:0005886">
    <property type="term" value="C:plasma membrane"/>
    <property type="evidence" value="ECO:0007669"/>
    <property type="project" value="TreeGrafter"/>
</dbReference>
<dbReference type="GO" id="GO:0005385">
    <property type="term" value="F:zinc ion transmembrane transporter activity"/>
    <property type="evidence" value="ECO:0007669"/>
    <property type="project" value="TreeGrafter"/>
</dbReference>
<evidence type="ECO:0000256" key="4">
    <source>
        <dbReference type="ARBA" id="ARBA00023136"/>
    </source>
</evidence>
<reference evidence="6 7" key="1">
    <citation type="journal article" date="2020" name="ISME J.">
        <title>Enrichment and physiological characterization of a novel comammox Nitrospira indicates ammonium inhibition of complete nitrification.</title>
        <authorList>
            <person name="Sakoula D."/>
            <person name="Koch H."/>
            <person name="Frank J."/>
            <person name="Jetten M.S.M."/>
            <person name="van Kessel M.A.H.J."/>
            <person name="Lucker S."/>
        </authorList>
    </citation>
    <scope>NUCLEOTIDE SEQUENCE [LARGE SCALE GENOMIC DNA]</scope>
    <source>
        <strain evidence="6">Comreactor17</strain>
    </source>
</reference>
<protein>
    <submittedName>
        <fullName evidence="6">Zinc/iron permease</fullName>
    </submittedName>
</protein>
<dbReference type="InterPro" id="IPR050799">
    <property type="entry name" value="ZIP_Transporter"/>
</dbReference>
<evidence type="ECO:0000313" key="6">
    <source>
        <dbReference type="EMBL" id="QPD02384.1"/>
    </source>
</evidence>
<evidence type="ECO:0000256" key="1">
    <source>
        <dbReference type="ARBA" id="ARBA00004141"/>
    </source>
</evidence>
<dbReference type="InterPro" id="IPR003689">
    <property type="entry name" value="ZIP"/>
</dbReference>
<sequence>MLGAALLGLLPQAVEQGGRLESLASVLVGLIAFFVLERLLIWRHCHHAGGCEVHGTVGQLILVGDALHNFVDGIVISAAFLSSIPLGIATGIAVIAHELPQEVGDFAVLLDNGFSRRRALKWNLISGSATIPGALLGYLALEESSRLMGPILALSAASFLYIGLADLIPGLHRRIGSEAGIAQFVLLLAGVGTIVVLNLHHGG</sequence>
<keyword evidence="4 5" id="KW-0472">Membrane</keyword>
<organism evidence="6 7">
    <name type="scientific">Candidatus Nitrospira kreftii</name>
    <dbReference type="NCBI Taxonomy" id="2652173"/>
    <lineage>
        <taxon>Bacteria</taxon>
        <taxon>Pseudomonadati</taxon>
        <taxon>Nitrospirota</taxon>
        <taxon>Nitrospiria</taxon>
        <taxon>Nitrospirales</taxon>
        <taxon>Nitrospiraceae</taxon>
        <taxon>Nitrospira</taxon>
    </lineage>
</organism>
<gene>
    <name evidence="6" type="ORF">Nkreftii_000158</name>
</gene>
<keyword evidence="2 5" id="KW-0812">Transmembrane</keyword>
<dbReference type="KEGG" id="nkf:Nkreftii_000158"/>
<dbReference type="PANTHER" id="PTHR12191:SF37">
    <property type="entry name" value="ZINC TRANSPORTER FOI"/>
    <property type="match status" value="1"/>
</dbReference>
<dbReference type="Pfam" id="PF02535">
    <property type="entry name" value="Zip"/>
    <property type="match status" value="1"/>
</dbReference>
<dbReference type="AlphaFoldDB" id="A0A7S8IXU0"/>
<dbReference type="GO" id="GO:0140410">
    <property type="term" value="F:monoatomic cation:bicarbonate symporter activity"/>
    <property type="evidence" value="ECO:0007669"/>
    <property type="project" value="TreeGrafter"/>
</dbReference>
<dbReference type="PANTHER" id="PTHR12191">
    <property type="entry name" value="SOLUTE CARRIER FAMILY 39"/>
    <property type="match status" value="1"/>
</dbReference>
<proteinExistence type="predicted"/>
<comment type="subcellular location">
    <subcellularLocation>
        <location evidence="1">Membrane</location>
        <topology evidence="1">Multi-pass membrane protein</topology>
    </subcellularLocation>
</comment>
<evidence type="ECO:0000313" key="7">
    <source>
        <dbReference type="Proteomes" id="UP000593737"/>
    </source>
</evidence>
<feature type="transmembrane region" description="Helical" evidence="5">
    <location>
        <begin position="23"/>
        <end position="41"/>
    </location>
</feature>
<accession>A0A7S8IXU0</accession>
<keyword evidence="3 5" id="KW-1133">Transmembrane helix</keyword>
<feature type="transmembrane region" description="Helical" evidence="5">
    <location>
        <begin position="147"/>
        <end position="168"/>
    </location>
</feature>